<protein>
    <submittedName>
        <fullName evidence="2">Uncharacterized protein</fullName>
    </submittedName>
</protein>
<evidence type="ECO:0000313" key="3">
    <source>
        <dbReference type="Proteomes" id="UP001152320"/>
    </source>
</evidence>
<dbReference type="Proteomes" id="UP001152320">
    <property type="component" value="Chromosome 6"/>
</dbReference>
<feature type="region of interest" description="Disordered" evidence="1">
    <location>
        <begin position="173"/>
        <end position="213"/>
    </location>
</feature>
<feature type="compositionally biased region" description="Basic and acidic residues" evidence="1">
    <location>
        <begin position="188"/>
        <end position="213"/>
    </location>
</feature>
<dbReference type="SUPFAM" id="SSF52540">
    <property type="entry name" value="P-loop containing nucleoside triphosphate hydrolases"/>
    <property type="match status" value="1"/>
</dbReference>
<dbReference type="InterPro" id="IPR027417">
    <property type="entry name" value="P-loop_NTPase"/>
</dbReference>
<accession>A0A9Q1C955</accession>
<comment type="caution">
    <text evidence="2">The sequence shown here is derived from an EMBL/GenBank/DDBJ whole genome shotgun (WGS) entry which is preliminary data.</text>
</comment>
<evidence type="ECO:0000256" key="1">
    <source>
        <dbReference type="SAM" id="MobiDB-lite"/>
    </source>
</evidence>
<sequence>MIHRETMTTQPTSDCCEVVKCVPERLEAEVSEIRRRVKDKDDCIKSYHHALSRLWEAVRIQTDQGVEENQLELSKQIEEVNFQRDNKKDAFDGVTDAFNKFKEKAQEEYNQDMLLCPLLWAKRPPPDYCSTPLSFKDFMIKPIGGAKPVKFEKGSKSYLARFFPEDTTYRVPFGKKNKEKQGGKRKKEKQDGKKKQEKQDVKNDPDNRQLCHIPDENLALDKQKYKAELSDRKGRKANEKVASCLEKWGLQNRKSMMILTDLKVPDQNLNCPKDIVSTNGDFDVLVLCKEFILLCQVKGVDQDSANGTKKNKLRESWEQSIRDIQRFGEITRDISFVSKVPIYTAIAVPNLSKSSLEELGVCRYHSQFTLTETEMASFCKFEVWMSQILSLPQNKRDVTASYSREEYDAIRARFVGIMCKVRINSEQSIVCDTDRLINPVKYTRGQKLHLIMTPEQKDVVEDESRLKIIQGNFGTGKSLVLIAKVQKLQQNPEKLCCPLLISCADIGSDGNCYHRTKFQATKHLRYLTDMSEDKSDTRICSMSDLIKDYFVDQGGNLDNLGIRTEVTSEFFLKIIKWKREKISLENVKTSVVHFFLDEIPAYFFDKCEDALRQFPSEFPLSYLWIVVAVHSSKPTQKIHADYAISIENLCEEAGFTYVHLGTNMRLPENVFSLVEFIQNYEYDGVIENVPSFKSGHDILGPKPLFFEVPDCSCKWSKNGADAPLTCNCSERRLRCTLEQVMKKCHIGLDDKTDDKTNKTDDKTTPQKRSNFKILIGLLLGSSLTKALCALLKQACATLRIKLNFNLVVTLDEISDDVTSDITDTSKKIEIDVLDQYTYVGCEDAVIIGLDPYGLLQCGKGNHWTHSLTLFTRTTALYIHVLWSPREAKSMWHGDLDSHDKLTRERMSLGHLTEELQIARFSFTGQGRKSTGDLLEKLLQTQCVIRIPVEKKEHQKVQESPVFTTENEQLTGKS</sequence>
<reference evidence="2" key="1">
    <citation type="submission" date="2021-10" db="EMBL/GenBank/DDBJ databases">
        <title>Tropical sea cucumber genome reveals ecological adaptation and Cuvierian tubules defense mechanism.</title>
        <authorList>
            <person name="Chen T."/>
        </authorList>
    </citation>
    <scope>NUCLEOTIDE SEQUENCE</scope>
    <source>
        <strain evidence="2">Nanhai2018</strain>
        <tissue evidence="2">Muscle</tissue>
    </source>
</reference>
<name>A0A9Q1C955_HOLLE</name>
<feature type="compositionally biased region" description="Basic residues" evidence="1">
    <location>
        <begin position="173"/>
        <end position="187"/>
    </location>
</feature>
<gene>
    <name evidence="2" type="ORF">HOLleu_14701</name>
</gene>
<evidence type="ECO:0000313" key="2">
    <source>
        <dbReference type="EMBL" id="KAJ8040419.1"/>
    </source>
</evidence>
<proteinExistence type="predicted"/>
<keyword evidence="3" id="KW-1185">Reference proteome</keyword>
<organism evidence="2 3">
    <name type="scientific">Holothuria leucospilota</name>
    <name type="common">Black long sea cucumber</name>
    <name type="synonym">Mertensiothuria leucospilota</name>
    <dbReference type="NCBI Taxonomy" id="206669"/>
    <lineage>
        <taxon>Eukaryota</taxon>
        <taxon>Metazoa</taxon>
        <taxon>Echinodermata</taxon>
        <taxon>Eleutherozoa</taxon>
        <taxon>Echinozoa</taxon>
        <taxon>Holothuroidea</taxon>
        <taxon>Aspidochirotacea</taxon>
        <taxon>Aspidochirotida</taxon>
        <taxon>Holothuriidae</taxon>
        <taxon>Holothuria</taxon>
    </lineage>
</organism>
<dbReference type="OrthoDB" id="10486958at2759"/>
<dbReference type="EMBL" id="JAIZAY010000006">
    <property type="protein sequence ID" value="KAJ8040419.1"/>
    <property type="molecule type" value="Genomic_DNA"/>
</dbReference>
<dbReference type="AlphaFoldDB" id="A0A9Q1C955"/>